<dbReference type="RefSeq" id="WP_189009660.1">
    <property type="nucleotide sequence ID" value="NZ_BMOD01000070.1"/>
</dbReference>
<keyword evidence="3" id="KW-1185">Reference proteome</keyword>
<proteinExistence type="predicted"/>
<dbReference type="EMBL" id="BMOD01000070">
    <property type="protein sequence ID" value="GGJ60071.1"/>
    <property type="molecule type" value="Genomic_DNA"/>
</dbReference>
<comment type="caution">
    <text evidence="2">The sequence shown here is derived from an EMBL/GenBank/DDBJ whole genome shotgun (WGS) entry which is preliminary data.</text>
</comment>
<dbReference type="Pfam" id="PF01609">
    <property type="entry name" value="DDE_Tnp_1"/>
    <property type="match status" value="1"/>
</dbReference>
<gene>
    <name evidence="2" type="ORF">GCM10008938_52740</name>
</gene>
<feature type="domain" description="Transposase IS4-like" evidence="1">
    <location>
        <begin position="96"/>
        <end position="287"/>
    </location>
</feature>
<sequence length="343" mass="40019">MHFTLLRTLREAFPLNQARLYFLAAFLIALIQSETVNLVKISQRFQSKKNAASESNYKRIRRFIADFDFPHQLYLDFVLQFFKDRQLLLTMDRTNWQFGKAHINFLVIATVRDGIAFPLIWQLLPHSGNSNQTARIELIRELIEVLPVTRIQGLLADREFIGEEWFTELKTLGIKRCIRIRDTDRVGGIPAWMWFKRTEAGITYSLYRRVLVFGSKMQVVAARTPEGKRILVASDFSACDTLKKYKARWSIECLFAAVKETGFRFEDTHLTRPERLSTLMTLVGIAFVWAYMVGEWEHQKKPIKVKKHGRRSQSVFRLGLGHLVRVLTQRRFYAPAIKILSCT</sequence>
<dbReference type="InterPro" id="IPR012337">
    <property type="entry name" value="RNaseH-like_sf"/>
</dbReference>
<protein>
    <submittedName>
        <fullName evidence="2">IS4 family transposase</fullName>
    </submittedName>
</protein>
<dbReference type="InterPro" id="IPR002559">
    <property type="entry name" value="Transposase_11"/>
</dbReference>
<organism evidence="2 3">
    <name type="scientific">Deinococcus roseus</name>
    <dbReference type="NCBI Taxonomy" id="392414"/>
    <lineage>
        <taxon>Bacteria</taxon>
        <taxon>Thermotogati</taxon>
        <taxon>Deinococcota</taxon>
        <taxon>Deinococci</taxon>
        <taxon>Deinococcales</taxon>
        <taxon>Deinococcaceae</taxon>
        <taxon>Deinococcus</taxon>
    </lineage>
</organism>
<dbReference type="NCBIfam" id="NF033591">
    <property type="entry name" value="transpos_IS4_2"/>
    <property type="match status" value="1"/>
</dbReference>
<dbReference type="InterPro" id="IPR047658">
    <property type="entry name" value="IS4-like_transpos"/>
</dbReference>
<dbReference type="Proteomes" id="UP000632222">
    <property type="component" value="Unassembled WGS sequence"/>
</dbReference>
<evidence type="ECO:0000313" key="3">
    <source>
        <dbReference type="Proteomes" id="UP000632222"/>
    </source>
</evidence>
<evidence type="ECO:0000259" key="1">
    <source>
        <dbReference type="Pfam" id="PF01609"/>
    </source>
</evidence>
<dbReference type="SUPFAM" id="SSF53098">
    <property type="entry name" value="Ribonuclease H-like"/>
    <property type="match status" value="1"/>
</dbReference>
<accession>A0ABQ2DJX3</accession>
<evidence type="ECO:0000313" key="2">
    <source>
        <dbReference type="EMBL" id="GGJ60071.1"/>
    </source>
</evidence>
<reference evidence="3" key="1">
    <citation type="journal article" date="2019" name="Int. J. Syst. Evol. Microbiol.">
        <title>The Global Catalogue of Microorganisms (GCM) 10K type strain sequencing project: providing services to taxonomists for standard genome sequencing and annotation.</title>
        <authorList>
            <consortium name="The Broad Institute Genomics Platform"/>
            <consortium name="The Broad Institute Genome Sequencing Center for Infectious Disease"/>
            <person name="Wu L."/>
            <person name="Ma J."/>
        </authorList>
    </citation>
    <scope>NUCLEOTIDE SEQUENCE [LARGE SCALE GENOMIC DNA]</scope>
    <source>
        <strain evidence="3">JCM 14370</strain>
    </source>
</reference>
<name>A0ABQ2DJX3_9DEIO</name>